<name>A0A1H5TWK6_9RHOB</name>
<dbReference type="RefSeq" id="WP_103909115.1">
    <property type="nucleotide sequence ID" value="NZ_FNUZ01000001.1"/>
</dbReference>
<dbReference type="Pfam" id="PF09458">
    <property type="entry name" value="H_lectin"/>
    <property type="match status" value="1"/>
</dbReference>
<keyword evidence="2" id="KW-0430">Lectin</keyword>
<evidence type="ECO:0000313" key="2">
    <source>
        <dbReference type="EMBL" id="SEF67214.1"/>
    </source>
</evidence>
<protein>
    <submittedName>
        <fullName evidence="2">H-type lectin domain-containing protein</fullName>
    </submittedName>
</protein>
<evidence type="ECO:0000259" key="1">
    <source>
        <dbReference type="Pfam" id="PF09458"/>
    </source>
</evidence>
<gene>
    <name evidence="2" type="ORF">SAMN04488045_0767</name>
</gene>
<reference evidence="2 3" key="1">
    <citation type="submission" date="2016-10" db="EMBL/GenBank/DDBJ databases">
        <authorList>
            <person name="de Groot N.N."/>
        </authorList>
    </citation>
    <scope>NUCLEOTIDE SEQUENCE [LARGE SCALE GENOMIC DNA]</scope>
    <source>
        <strain evidence="2 3">DSM 26915</strain>
    </source>
</reference>
<dbReference type="SUPFAM" id="SSF141086">
    <property type="entry name" value="Agglutinin HPA-like"/>
    <property type="match status" value="1"/>
</dbReference>
<dbReference type="GO" id="GO:0030246">
    <property type="term" value="F:carbohydrate binding"/>
    <property type="evidence" value="ECO:0007669"/>
    <property type="project" value="UniProtKB-KW"/>
</dbReference>
<dbReference type="AlphaFoldDB" id="A0A1H5TWK6"/>
<dbReference type="OrthoDB" id="7658568at2"/>
<feature type="domain" description="H-type lectin" evidence="1">
    <location>
        <begin position="41"/>
        <end position="104"/>
    </location>
</feature>
<dbReference type="EMBL" id="FNUZ01000001">
    <property type="protein sequence ID" value="SEF67214.1"/>
    <property type="molecule type" value="Genomic_DNA"/>
</dbReference>
<dbReference type="Proteomes" id="UP000236752">
    <property type="component" value="Unassembled WGS sequence"/>
</dbReference>
<keyword evidence="3" id="KW-1185">Reference proteome</keyword>
<evidence type="ECO:0000313" key="3">
    <source>
        <dbReference type="Proteomes" id="UP000236752"/>
    </source>
</evidence>
<proteinExistence type="predicted"/>
<organism evidence="2 3">
    <name type="scientific">Thalassococcus halodurans</name>
    <dbReference type="NCBI Taxonomy" id="373675"/>
    <lineage>
        <taxon>Bacteria</taxon>
        <taxon>Pseudomonadati</taxon>
        <taxon>Pseudomonadota</taxon>
        <taxon>Alphaproteobacteria</taxon>
        <taxon>Rhodobacterales</taxon>
        <taxon>Roseobacteraceae</taxon>
        <taxon>Thalassococcus</taxon>
    </lineage>
</organism>
<dbReference type="Gene3D" id="2.60.40.2080">
    <property type="match status" value="1"/>
</dbReference>
<accession>A0A1H5TWK6</accession>
<dbReference type="InterPro" id="IPR037221">
    <property type="entry name" value="H-type_lectin_dom_sf"/>
</dbReference>
<dbReference type="InterPro" id="IPR019019">
    <property type="entry name" value="H-type_lectin_domain"/>
</dbReference>
<dbReference type="GO" id="GO:0007155">
    <property type="term" value="P:cell adhesion"/>
    <property type="evidence" value="ECO:0007669"/>
    <property type="project" value="InterPro"/>
</dbReference>
<sequence>MKRMRSNSVGVEQGNVELFSDFATGGDMWTGSGARERRKWIAFSESFRSTPVVHVTLSLWDMDSDANVRADIVAEKVDTTGFELVFRTWGDTRVARVRMSWMAIGELPNEDDFELLL</sequence>